<keyword evidence="3" id="KW-1185">Reference proteome</keyword>
<gene>
    <name evidence="2" type="ORF">P7K49_025789</name>
</gene>
<feature type="compositionally biased region" description="Low complexity" evidence="1">
    <location>
        <begin position="122"/>
        <end position="133"/>
    </location>
</feature>
<feature type="compositionally biased region" description="Basic and acidic residues" evidence="1">
    <location>
        <begin position="45"/>
        <end position="57"/>
    </location>
</feature>
<sequence length="332" mass="33770">MGQITLEEATGSEGDQAGTGELRALGFRGRSVSGGARPGVLSSPQREKPSRPQDKKTKANVATNRIPCHWRNANATVGPRDSEERSGALGAARRGRAPAPCCTPREGDVDAPPLALPRAGEPGTRAGARAASPSPAPPKPGGIPALAPQAPARLSPERGSKVTTNTATTWSSSTSPSSRRPGCSSTSGAAGSSGSRLRGGSAVGRAPPLPPRPQPPACGSGACGTETAGPSAQRSSGAASPCSTMARRGEAEPPARGAGRAVCGNPPRRAAPPPPPPTGSRAARGPAAEAPFPLNWSKRRGTGFGNREPVRRRPSARPRVGRVRLERSSLRQ</sequence>
<feature type="compositionally biased region" description="Low complexity" evidence="1">
    <location>
        <begin position="279"/>
        <end position="288"/>
    </location>
</feature>
<protein>
    <submittedName>
        <fullName evidence="2">Uncharacterized protein</fullName>
    </submittedName>
</protein>
<comment type="caution">
    <text evidence="2">The sequence shown here is derived from an EMBL/GenBank/DDBJ whole genome shotgun (WGS) entry which is preliminary data.</text>
</comment>
<feature type="compositionally biased region" description="Pro residues" evidence="1">
    <location>
        <begin position="207"/>
        <end position="216"/>
    </location>
</feature>
<reference evidence="2 3" key="1">
    <citation type="submission" date="2023-05" db="EMBL/GenBank/DDBJ databases">
        <title>B98-5 Cell Line De Novo Hybrid Assembly: An Optical Mapping Approach.</title>
        <authorList>
            <person name="Kananen K."/>
            <person name="Auerbach J.A."/>
            <person name="Kautto E."/>
            <person name="Blachly J.S."/>
        </authorList>
    </citation>
    <scope>NUCLEOTIDE SEQUENCE [LARGE SCALE GENOMIC DNA]</scope>
    <source>
        <strain evidence="2">B95-8</strain>
        <tissue evidence="2">Cell line</tissue>
    </source>
</reference>
<dbReference type="EMBL" id="JASSZA010000012">
    <property type="protein sequence ID" value="KAK2096755.1"/>
    <property type="molecule type" value="Genomic_DNA"/>
</dbReference>
<feature type="compositionally biased region" description="Polar residues" evidence="1">
    <location>
        <begin position="228"/>
        <end position="243"/>
    </location>
</feature>
<evidence type="ECO:0000256" key="1">
    <source>
        <dbReference type="SAM" id="MobiDB-lite"/>
    </source>
</evidence>
<feature type="region of interest" description="Disordered" evidence="1">
    <location>
        <begin position="1"/>
        <end position="332"/>
    </location>
</feature>
<feature type="compositionally biased region" description="Basic residues" evidence="1">
    <location>
        <begin position="310"/>
        <end position="322"/>
    </location>
</feature>
<feature type="compositionally biased region" description="Low complexity" evidence="1">
    <location>
        <begin position="87"/>
        <end position="104"/>
    </location>
</feature>
<name>A0ABQ9UI65_SAGOE</name>
<proteinExistence type="predicted"/>
<feature type="compositionally biased region" description="Basic and acidic residues" evidence="1">
    <location>
        <begin position="323"/>
        <end position="332"/>
    </location>
</feature>
<accession>A0ABQ9UI65</accession>
<feature type="compositionally biased region" description="Low complexity" evidence="1">
    <location>
        <begin position="161"/>
        <end position="206"/>
    </location>
</feature>
<evidence type="ECO:0000313" key="3">
    <source>
        <dbReference type="Proteomes" id="UP001266305"/>
    </source>
</evidence>
<feature type="non-terminal residue" evidence="2">
    <location>
        <position position="332"/>
    </location>
</feature>
<evidence type="ECO:0000313" key="2">
    <source>
        <dbReference type="EMBL" id="KAK2096755.1"/>
    </source>
</evidence>
<organism evidence="2 3">
    <name type="scientific">Saguinus oedipus</name>
    <name type="common">Cotton-top tamarin</name>
    <name type="synonym">Oedipomidas oedipus</name>
    <dbReference type="NCBI Taxonomy" id="9490"/>
    <lineage>
        <taxon>Eukaryota</taxon>
        <taxon>Metazoa</taxon>
        <taxon>Chordata</taxon>
        <taxon>Craniata</taxon>
        <taxon>Vertebrata</taxon>
        <taxon>Euteleostomi</taxon>
        <taxon>Mammalia</taxon>
        <taxon>Eutheria</taxon>
        <taxon>Euarchontoglires</taxon>
        <taxon>Primates</taxon>
        <taxon>Haplorrhini</taxon>
        <taxon>Platyrrhini</taxon>
        <taxon>Cebidae</taxon>
        <taxon>Callitrichinae</taxon>
        <taxon>Saguinus</taxon>
    </lineage>
</organism>
<dbReference type="Proteomes" id="UP001266305">
    <property type="component" value="Unassembled WGS sequence"/>
</dbReference>
<feature type="compositionally biased region" description="Pro residues" evidence="1">
    <location>
        <begin position="269"/>
        <end position="278"/>
    </location>
</feature>